<accession>A0ABP7T4K8</accession>
<proteinExistence type="predicted"/>
<dbReference type="EMBL" id="BAABBQ010000001">
    <property type="protein sequence ID" value="GAA4020973.1"/>
    <property type="molecule type" value="Genomic_DNA"/>
</dbReference>
<comment type="caution">
    <text evidence="1">The sequence shown here is derived from an EMBL/GenBank/DDBJ whole genome shotgun (WGS) entry which is preliminary data.</text>
</comment>
<gene>
    <name evidence="1" type="ORF">GCM10022280_21880</name>
</gene>
<evidence type="ECO:0000313" key="2">
    <source>
        <dbReference type="Proteomes" id="UP001500235"/>
    </source>
</evidence>
<evidence type="ECO:0000313" key="1">
    <source>
        <dbReference type="EMBL" id="GAA4020973.1"/>
    </source>
</evidence>
<name>A0ABP7T4K8_9SPHN</name>
<protein>
    <submittedName>
        <fullName evidence="1">Uncharacterized protein</fullName>
    </submittedName>
</protein>
<dbReference type="InterPro" id="IPR021375">
    <property type="entry name" value="DUF2997"/>
</dbReference>
<dbReference type="Pfam" id="PF11211">
    <property type="entry name" value="DUF2997"/>
    <property type="match status" value="1"/>
</dbReference>
<keyword evidence="2" id="KW-1185">Reference proteome</keyword>
<sequence length="210" mass="23047">MSHCTRFQFSYRDEAIAVGAFRRLGLRPETAVISWYDSDLAKAVLGHIGIAGKGVSRAICARHSPFQLFLVRSGSDFQLVIESDDRSALADHERVEALEAAFRFAYLAVAAERTLCASLDDGGVPWTMEEQPDGMVIRFGPDLARRVILRSVGDHVEEEVAGVLGGRCAELTAELEDLLASATAELLTEWKPSYHETIDDEVVQVLRLGA</sequence>
<dbReference type="Proteomes" id="UP001500235">
    <property type="component" value="Unassembled WGS sequence"/>
</dbReference>
<reference evidence="2" key="1">
    <citation type="journal article" date="2019" name="Int. J. Syst. Evol. Microbiol.">
        <title>The Global Catalogue of Microorganisms (GCM) 10K type strain sequencing project: providing services to taxonomists for standard genome sequencing and annotation.</title>
        <authorList>
            <consortium name="The Broad Institute Genomics Platform"/>
            <consortium name="The Broad Institute Genome Sequencing Center for Infectious Disease"/>
            <person name="Wu L."/>
            <person name="Ma J."/>
        </authorList>
    </citation>
    <scope>NUCLEOTIDE SEQUENCE [LARGE SCALE GENOMIC DNA]</scope>
    <source>
        <strain evidence="2">JCM 17563</strain>
    </source>
</reference>
<organism evidence="1 2">
    <name type="scientific">Sphingomonas swuensis</name>
    <dbReference type="NCBI Taxonomy" id="977800"/>
    <lineage>
        <taxon>Bacteria</taxon>
        <taxon>Pseudomonadati</taxon>
        <taxon>Pseudomonadota</taxon>
        <taxon>Alphaproteobacteria</taxon>
        <taxon>Sphingomonadales</taxon>
        <taxon>Sphingomonadaceae</taxon>
        <taxon>Sphingomonas</taxon>
    </lineage>
</organism>